<dbReference type="Proteomes" id="UP000051658">
    <property type="component" value="Unassembled WGS sequence"/>
</dbReference>
<keyword evidence="2" id="KW-1185">Reference proteome</keyword>
<organism evidence="1 2">
    <name type="scientific">Carnobacterium divergens DSM 20623</name>
    <dbReference type="NCBI Taxonomy" id="1449336"/>
    <lineage>
        <taxon>Bacteria</taxon>
        <taxon>Bacillati</taxon>
        <taxon>Bacillota</taxon>
        <taxon>Bacilli</taxon>
        <taxon>Lactobacillales</taxon>
        <taxon>Carnobacteriaceae</taxon>
        <taxon>Carnobacterium</taxon>
    </lineage>
</organism>
<dbReference type="AlphaFoldDB" id="A0A0R2HUG4"/>
<evidence type="ECO:0000313" key="1">
    <source>
        <dbReference type="EMBL" id="KRN56321.1"/>
    </source>
</evidence>
<sequence>MTNEEMNQQLEQLVNKEISELLIKKEDFITFRNCWLKHPEKDRIIGEAKLLGEVVYRYVS</sequence>
<evidence type="ECO:0000313" key="2">
    <source>
        <dbReference type="Proteomes" id="UP000051658"/>
    </source>
</evidence>
<name>A0A0R2HUG4_CARDV</name>
<gene>
    <name evidence="1" type="ORF">IV74_GL001434</name>
</gene>
<accession>A0A0R2HUG4</accession>
<dbReference type="PATRIC" id="fig|1449336.4.peg.1464"/>
<proteinExistence type="predicted"/>
<protein>
    <submittedName>
        <fullName evidence="1">Uncharacterized protein</fullName>
    </submittedName>
</protein>
<dbReference type="RefSeq" id="WP_034570336.1">
    <property type="nucleotide sequence ID" value="NZ_JQBS01000032.1"/>
</dbReference>
<dbReference type="GeneID" id="89588615"/>
<comment type="caution">
    <text evidence="1">The sequence shown here is derived from an EMBL/GenBank/DDBJ whole genome shotgun (WGS) entry which is preliminary data.</text>
</comment>
<dbReference type="eggNOG" id="ENOG5033BSS">
    <property type="taxonomic scope" value="Bacteria"/>
</dbReference>
<reference evidence="1 2" key="1">
    <citation type="journal article" date="2015" name="Genome Announc.">
        <title>Expanding the biotechnology potential of lactobacilli through comparative genomics of 213 strains and associated genera.</title>
        <authorList>
            <person name="Sun Z."/>
            <person name="Harris H.M."/>
            <person name="McCann A."/>
            <person name="Guo C."/>
            <person name="Argimon S."/>
            <person name="Zhang W."/>
            <person name="Yang X."/>
            <person name="Jeffery I.B."/>
            <person name="Cooney J.C."/>
            <person name="Kagawa T.F."/>
            <person name="Liu W."/>
            <person name="Song Y."/>
            <person name="Salvetti E."/>
            <person name="Wrobel A."/>
            <person name="Rasinkangas P."/>
            <person name="Parkhill J."/>
            <person name="Rea M.C."/>
            <person name="O'Sullivan O."/>
            <person name="Ritari J."/>
            <person name="Douillard F.P."/>
            <person name="Paul Ross R."/>
            <person name="Yang R."/>
            <person name="Briner A.E."/>
            <person name="Felis G.E."/>
            <person name="de Vos W.M."/>
            <person name="Barrangou R."/>
            <person name="Klaenhammer T.R."/>
            <person name="Caufield P.W."/>
            <person name="Cui Y."/>
            <person name="Zhang H."/>
            <person name="O'Toole P.W."/>
        </authorList>
    </citation>
    <scope>NUCLEOTIDE SEQUENCE [LARGE SCALE GENOMIC DNA]</scope>
    <source>
        <strain evidence="1 2">DSM 20623</strain>
    </source>
</reference>
<dbReference type="EMBL" id="JQBS01000032">
    <property type="protein sequence ID" value="KRN56321.1"/>
    <property type="molecule type" value="Genomic_DNA"/>
</dbReference>